<evidence type="ECO:0000313" key="1">
    <source>
        <dbReference type="EMBL" id="PNT47840.1"/>
    </source>
</evidence>
<name>A0A2K2BDI2_POPTR</name>
<dbReference type="InParanoid" id="A0A2K2BDI2"/>
<protein>
    <submittedName>
        <fullName evidence="1">Uncharacterized protein</fullName>
    </submittedName>
</protein>
<gene>
    <name evidence="1" type="ORF">POPTR_002G047900</name>
</gene>
<accession>A0A2K2BDI2</accession>
<evidence type="ECO:0000313" key="2">
    <source>
        <dbReference type="Proteomes" id="UP000006729"/>
    </source>
</evidence>
<proteinExistence type="predicted"/>
<dbReference type="Proteomes" id="UP000006729">
    <property type="component" value="Chromosome 2"/>
</dbReference>
<dbReference type="AlphaFoldDB" id="A0A2K2BDI2"/>
<sequence length="85" mass="10163">MYSTLTQQLTHILSKSLDIPYNTRNLSFLLIPRCILPLILVNIQSCGNKNLPITFLWFRCCEYICKWNLKIFRINEELFIRLLWG</sequence>
<keyword evidence="2" id="KW-1185">Reference proteome</keyword>
<reference evidence="1 2" key="1">
    <citation type="journal article" date="2006" name="Science">
        <title>The genome of black cottonwood, Populus trichocarpa (Torr. &amp; Gray).</title>
        <authorList>
            <person name="Tuskan G.A."/>
            <person name="Difazio S."/>
            <person name="Jansson S."/>
            <person name="Bohlmann J."/>
            <person name="Grigoriev I."/>
            <person name="Hellsten U."/>
            <person name="Putnam N."/>
            <person name="Ralph S."/>
            <person name="Rombauts S."/>
            <person name="Salamov A."/>
            <person name="Schein J."/>
            <person name="Sterck L."/>
            <person name="Aerts A."/>
            <person name="Bhalerao R.R."/>
            <person name="Bhalerao R.P."/>
            <person name="Blaudez D."/>
            <person name="Boerjan W."/>
            <person name="Brun A."/>
            <person name="Brunner A."/>
            <person name="Busov V."/>
            <person name="Campbell M."/>
            <person name="Carlson J."/>
            <person name="Chalot M."/>
            <person name="Chapman J."/>
            <person name="Chen G.L."/>
            <person name="Cooper D."/>
            <person name="Coutinho P.M."/>
            <person name="Couturier J."/>
            <person name="Covert S."/>
            <person name="Cronk Q."/>
            <person name="Cunningham R."/>
            <person name="Davis J."/>
            <person name="Degroeve S."/>
            <person name="Dejardin A."/>
            <person name="Depamphilis C."/>
            <person name="Detter J."/>
            <person name="Dirks B."/>
            <person name="Dubchak I."/>
            <person name="Duplessis S."/>
            <person name="Ehlting J."/>
            <person name="Ellis B."/>
            <person name="Gendler K."/>
            <person name="Goodstein D."/>
            <person name="Gribskov M."/>
            <person name="Grimwood J."/>
            <person name="Groover A."/>
            <person name="Gunter L."/>
            <person name="Hamberger B."/>
            <person name="Heinze B."/>
            <person name="Helariutta Y."/>
            <person name="Henrissat B."/>
            <person name="Holligan D."/>
            <person name="Holt R."/>
            <person name="Huang W."/>
            <person name="Islam-Faridi N."/>
            <person name="Jones S."/>
            <person name="Jones-Rhoades M."/>
            <person name="Jorgensen R."/>
            <person name="Joshi C."/>
            <person name="Kangasjarvi J."/>
            <person name="Karlsson J."/>
            <person name="Kelleher C."/>
            <person name="Kirkpatrick R."/>
            <person name="Kirst M."/>
            <person name="Kohler A."/>
            <person name="Kalluri U."/>
            <person name="Larimer F."/>
            <person name="Leebens-Mack J."/>
            <person name="Leple J.C."/>
            <person name="Locascio P."/>
            <person name="Lou Y."/>
            <person name="Lucas S."/>
            <person name="Martin F."/>
            <person name="Montanini B."/>
            <person name="Napoli C."/>
            <person name="Nelson D.R."/>
            <person name="Nelson C."/>
            <person name="Nieminen K."/>
            <person name="Nilsson O."/>
            <person name="Pereda V."/>
            <person name="Peter G."/>
            <person name="Philippe R."/>
            <person name="Pilate G."/>
            <person name="Poliakov A."/>
            <person name="Razumovskaya J."/>
            <person name="Richardson P."/>
            <person name="Rinaldi C."/>
            <person name="Ritland K."/>
            <person name="Rouze P."/>
            <person name="Ryaboy D."/>
            <person name="Schmutz J."/>
            <person name="Schrader J."/>
            <person name="Segerman B."/>
            <person name="Shin H."/>
            <person name="Siddiqui A."/>
            <person name="Sterky F."/>
            <person name="Terry A."/>
            <person name="Tsai C.J."/>
            <person name="Uberbacher E."/>
            <person name="Unneberg P."/>
            <person name="Vahala J."/>
            <person name="Wall K."/>
            <person name="Wessler S."/>
            <person name="Yang G."/>
            <person name="Yin T."/>
            <person name="Douglas C."/>
            <person name="Marra M."/>
            <person name="Sandberg G."/>
            <person name="Van de Peer Y."/>
            <person name="Rokhsar D."/>
        </authorList>
    </citation>
    <scope>NUCLEOTIDE SEQUENCE [LARGE SCALE GENOMIC DNA]</scope>
    <source>
        <strain evidence="2">cv. Nisqually</strain>
    </source>
</reference>
<dbReference type="EMBL" id="CM009291">
    <property type="protein sequence ID" value="PNT47840.1"/>
    <property type="molecule type" value="Genomic_DNA"/>
</dbReference>
<organism evidence="1 2">
    <name type="scientific">Populus trichocarpa</name>
    <name type="common">Western balsam poplar</name>
    <name type="synonym">Populus balsamifera subsp. trichocarpa</name>
    <dbReference type="NCBI Taxonomy" id="3694"/>
    <lineage>
        <taxon>Eukaryota</taxon>
        <taxon>Viridiplantae</taxon>
        <taxon>Streptophyta</taxon>
        <taxon>Embryophyta</taxon>
        <taxon>Tracheophyta</taxon>
        <taxon>Spermatophyta</taxon>
        <taxon>Magnoliopsida</taxon>
        <taxon>eudicotyledons</taxon>
        <taxon>Gunneridae</taxon>
        <taxon>Pentapetalae</taxon>
        <taxon>rosids</taxon>
        <taxon>fabids</taxon>
        <taxon>Malpighiales</taxon>
        <taxon>Salicaceae</taxon>
        <taxon>Saliceae</taxon>
        <taxon>Populus</taxon>
    </lineage>
</organism>